<dbReference type="InterPro" id="IPR058625">
    <property type="entry name" value="MdtA-like_BSH"/>
</dbReference>
<feature type="chain" id="PRO_5015505462" evidence="3">
    <location>
        <begin position="34"/>
        <end position="380"/>
    </location>
</feature>
<accession>A0A2S6I4Y6</accession>
<dbReference type="GO" id="GO:0005886">
    <property type="term" value="C:plasma membrane"/>
    <property type="evidence" value="ECO:0007669"/>
    <property type="project" value="TreeGrafter"/>
</dbReference>
<protein>
    <submittedName>
        <fullName evidence="8">Membrane fusion protein (Multidrug efflux system)</fullName>
    </submittedName>
</protein>
<evidence type="ECO:0000313" key="8">
    <source>
        <dbReference type="EMBL" id="PPK86236.1"/>
    </source>
</evidence>
<feature type="domain" description="Multidrug resistance protein MdtA-like alpha-helical hairpin" evidence="4">
    <location>
        <begin position="111"/>
        <end position="180"/>
    </location>
</feature>
<dbReference type="GO" id="GO:0046677">
    <property type="term" value="P:response to antibiotic"/>
    <property type="evidence" value="ECO:0007669"/>
    <property type="project" value="TreeGrafter"/>
</dbReference>
<dbReference type="Pfam" id="PF25876">
    <property type="entry name" value="HH_MFP_RND"/>
    <property type="match status" value="1"/>
</dbReference>
<feature type="domain" description="Multidrug resistance protein MdtA-like barrel-sandwich hybrid" evidence="5">
    <location>
        <begin position="71"/>
        <end position="212"/>
    </location>
</feature>
<dbReference type="PANTHER" id="PTHR30158">
    <property type="entry name" value="ACRA/E-RELATED COMPONENT OF DRUG EFFLUX TRANSPORTER"/>
    <property type="match status" value="1"/>
</dbReference>
<dbReference type="Proteomes" id="UP000237662">
    <property type="component" value="Unassembled WGS sequence"/>
</dbReference>
<feature type="domain" description="Multidrug resistance protein MdtA-like beta-barrel" evidence="6">
    <location>
        <begin position="216"/>
        <end position="299"/>
    </location>
</feature>
<dbReference type="InterPro" id="IPR006143">
    <property type="entry name" value="RND_pump_MFP"/>
</dbReference>
<comment type="caution">
    <text evidence="8">The sequence shown here is derived from an EMBL/GenBank/DDBJ whole genome shotgun (WGS) entry which is preliminary data.</text>
</comment>
<dbReference type="Gene3D" id="2.40.420.20">
    <property type="match status" value="1"/>
</dbReference>
<evidence type="ECO:0000259" key="7">
    <source>
        <dbReference type="Pfam" id="PF25989"/>
    </source>
</evidence>
<dbReference type="Pfam" id="PF25944">
    <property type="entry name" value="Beta-barrel_RND"/>
    <property type="match status" value="1"/>
</dbReference>
<organism evidence="8 9">
    <name type="scientific">Neolewinella xylanilytica</name>
    <dbReference type="NCBI Taxonomy" id="1514080"/>
    <lineage>
        <taxon>Bacteria</taxon>
        <taxon>Pseudomonadati</taxon>
        <taxon>Bacteroidota</taxon>
        <taxon>Saprospiria</taxon>
        <taxon>Saprospirales</taxon>
        <taxon>Lewinellaceae</taxon>
        <taxon>Neolewinella</taxon>
    </lineage>
</organism>
<keyword evidence="2" id="KW-0175">Coiled coil</keyword>
<dbReference type="GO" id="GO:0030313">
    <property type="term" value="C:cell envelope"/>
    <property type="evidence" value="ECO:0007669"/>
    <property type="project" value="UniProtKB-SubCell"/>
</dbReference>
<dbReference type="Gene3D" id="2.40.50.100">
    <property type="match status" value="1"/>
</dbReference>
<evidence type="ECO:0000259" key="6">
    <source>
        <dbReference type="Pfam" id="PF25944"/>
    </source>
</evidence>
<evidence type="ECO:0000256" key="3">
    <source>
        <dbReference type="SAM" id="SignalP"/>
    </source>
</evidence>
<keyword evidence="9" id="KW-1185">Reference proteome</keyword>
<evidence type="ECO:0000259" key="5">
    <source>
        <dbReference type="Pfam" id="PF25917"/>
    </source>
</evidence>
<comment type="similarity">
    <text evidence="1">Belongs to the membrane fusion protein (MFP) (TC 8.A.1) family.</text>
</comment>
<sequence length="380" mass="41926">MPLERFNLICMKTYFLALLPLMLACGDSQSESAADGGGTQNQAIPVRIAEVAEQNLVFYETYPGTVTPLERVEVRPQVSGYITERHFEDGELVRKGQRLYTIDVRRYEADVAQAEAGIESARANVALAEKNVARYRRLAEAEAIATQTLDQAEAELESRQQELNQSEAALNSAQTQLDYAYIRAPLTGRTGLGSAKVGTQVSPGSPVLTVITQDEPVGVDFALPQQDIPRLTRFENMDPEELDSTFRLRLPDGSLFGPPGRIYATEQTVDPRTGSLTVRLVFNNDANLLRNGMTVSVEMINRQAGPQLVIPTQALAEQMGEFYVYRVRDSMAYRQNVTTGEQVRDLQIILDGLEAGDSVVAQGLKAVRDSSRVRLQPSNN</sequence>
<proteinExistence type="inferred from homology"/>
<dbReference type="EMBL" id="PTJC01000006">
    <property type="protein sequence ID" value="PPK86236.1"/>
    <property type="molecule type" value="Genomic_DNA"/>
</dbReference>
<dbReference type="InterPro" id="IPR058637">
    <property type="entry name" value="YknX-like_C"/>
</dbReference>
<dbReference type="GO" id="GO:0022857">
    <property type="term" value="F:transmembrane transporter activity"/>
    <property type="evidence" value="ECO:0007669"/>
    <property type="project" value="InterPro"/>
</dbReference>
<dbReference type="InterPro" id="IPR058624">
    <property type="entry name" value="MdtA-like_HH"/>
</dbReference>
<evidence type="ECO:0000259" key="4">
    <source>
        <dbReference type="Pfam" id="PF25876"/>
    </source>
</evidence>
<dbReference type="AlphaFoldDB" id="A0A2S6I4Y6"/>
<dbReference type="Pfam" id="PF25917">
    <property type="entry name" value="BSH_RND"/>
    <property type="match status" value="1"/>
</dbReference>
<dbReference type="NCBIfam" id="TIGR01730">
    <property type="entry name" value="RND_mfp"/>
    <property type="match status" value="1"/>
</dbReference>
<keyword evidence="3" id="KW-0732">Signal</keyword>
<feature type="signal peptide" evidence="3">
    <location>
        <begin position="1"/>
        <end position="33"/>
    </location>
</feature>
<feature type="coiled-coil region" evidence="2">
    <location>
        <begin position="104"/>
        <end position="176"/>
    </location>
</feature>
<dbReference type="SUPFAM" id="SSF111369">
    <property type="entry name" value="HlyD-like secretion proteins"/>
    <property type="match status" value="1"/>
</dbReference>
<feature type="domain" description="YknX-like C-terminal permuted SH3-like" evidence="7">
    <location>
        <begin position="308"/>
        <end position="374"/>
    </location>
</feature>
<dbReference type="Gene3D" id="1.10.287.470">
    <property type="entry name" value="Helix hairpin bin"/>
    <property type="match status" value="1"/>
</dbReference>
<dbReference type="PROSITE" id="PS51257">
    <property type="entry name" value="PROKAR_LIPOPROTEIN"/>
    <property type="match status" value="1"/>
</dbReference>
<dbReference type="Pfam" id="PF25989">
    <property type="entry name" value="YknX_C"/>
    <property type="match status" value="1"/>
</dbReference>
<gene>
    <name evidence="8" type="ORF">CLV84_3158</name>
</gene>
<evidence type="ECO:0000256" key="2">
    <source>
        <dbReference type="SAM" id="Coils"/>
    </source>
</evidence>
<name>A0A2S6I4Y6_9BACT</name>
<dbReference type="InterPro" id="IPR058626">
    <property type="entry name" value="MdtA-like_b-barrel"/>
</dbReference>
<evidence type="ECO:0000256" key="1">
    <source>
        <dbReference type="ARBA" id="ARBA00009477"/>
    </source>
</evidence>
<dbReference type="Gene3D" id="2.40.30.170">
    <property type="match status" value="1"/>
</dbReference>
<evidence type="ECO:0000313" key="9">
    <source>
        <dbReference type="Proteomes" id="UP000237662"/>
    </source>
</evidence>
<reference evidence="8 9" key="1">
    <citation type="submission" date="2018-02" db="EMBL/GenBank/DDBJ databases">
        <title>Genomic Encyclopedia of Archaeal and Bacterial Type Strains, Phase II (KMG-II): from individual species to whole genera.</title>
        <authorList>
            <person name="Goeker M."/>
        </authorList>
    </citation>
    <scope>NUCLEOTIDE SEQUENCE [LARGE SCALE GENOMIC DNA]</scope>
    <source>
        <strain evidence="8 9">DSM 29526</strain>
    </source>
</reference>